<proteinExistence type="predicted"/>
<evidence type="ECO:0000313" key="2">
    <source>
        <dbReference type="Proteomes" id="UP001153269"/>
    </source>
</evidence>
<name>A0A9N7U4V6_PLEPL</name>
<dbReference type="AlphaFoldDB" id="A0A9N7U4V6"/>
<organism evidence="1 2">
    <name type="scientific">Pleuronectes platessa</name>
    <name type="common">European plaice</name>
    <dbReference type="NCBI Taxonomy" id="8262"/>
    <lineage>
        <taxon>Eukaryota</taxon>
        <taxon>Metazoa</taxon>
        <taxon>Chordata</taxon>
        <taxon>Craniata</taxon>
        <taxon>Vertebrata</taxon>
        <taxon>Euteleostomi</taxon>
        <taxon>Actinopterygii</taxon>
        <taxon>Neopterygii</taxon>
        <taxon>Teleostei</taxon>
        <taxon>Neoteleostei</taxon>
        <taxon>Acanthomorphata</taxon>
        <taxon>Carangaria</taxon>
        <taxon>Pleuronectiformes</taxon>
        <taxon>Pleuronectoidei</taxon>
        <taxon>Pleuronectidae</taxon>
        <taxon>Pleuronectes</taxon>
    </lineage>
</organism>
<dbReference type="Proteomes" id="UP001153269">
    <property type="component" value="Unassembled WGS sequence"/>
</dbReference>
<accession>A0A9N7U4V6</accession>
<evidence type="ECO:0000313" key="1">
    <source>
        <dbReference type="EMBL" id="CAB1424656.1"/>
    </source>
</evidence>
<gene>
    <name evidence="1" type="ORF">PLEPLA_LOCUS12584</name>
</gene>
<reference evidence="1" key="1">
    <citation type="submission" date="2020-03" db="EMBL/GenBank/DDBJ databases">
        <authorList>
            <person name="Weist P."/>
        </authorList>
    </citation>
    <scope>NUCLEOTIDE SEQUENCE</scope>
</reference>
<comment type="caution">
    <text evidence="1">The sequence shown here is derived from an EMBL/GenBank/DDBJ whole genome shotgun (WGS) entry which is preliminary data.</text>
</comment>
<protein>
    <submittedName>
        <fullName evidence="1">Uncharacterized protein</fullName>
    </submittedName>
</protein>
<sequence length="101" mass="11617">MFPEQPRASGWDLSLGVMTSENFPPRSLKALLLLPVTCDPDTKEEEEGARSRERRELFNNLLKILSLSSHFFFYGSNIKCSLRINLHQQQIEADQKDSDYA</sequence>
<dbReference type="EMBL" id="CADEAL010000746">
    <property type="protein sequence ID" value="CAB1424656.1"/>
    <property type="molecule type" value="Genomic_DNA"/>
</dbReference>
<keyword evidence="2" id="KW-1185">Reference proteome</keyword>